<evidence type="ECO:0000256" key="1">
    <source>
        <dbReference type="SAM" id="Phobius"/>
    </source>
</evidence>
<gene>
    <name evidence="2" type="ORF">MNBD_IGNAVI01-1052</name>
</gene>
<dbReference type="AlphaFoldDB" id="A0A3B1DLS0"/>
<dbReference type="EMBL" id="UOGD01000458">
    <property type="protein sequence ID" value="VAX29637.1"/>
    <property type="molecule type" value="Genomic_DNA"/>
</dbReference>
<protein>
    <submittedName>
        <fullName evidence="2">Uncharacterized protein</fullName>
    </submittedName>
</protein>
<keyword evidence="1" id="KW-1133">Transmembrane helix</keyword>
<name>A0A3B1DLS0_9ZZZZ</name>
<sequence>MTRKTKIIFLFFLFVIIITPLGLLTENAAWGEWETSYFKKVLGFIPVGIQKTSNLLAPLLPNYQV</sequence>
<proteinExistence type="predicted"/>
<organism evidence="2">
    <name type="scientific">hydrothermal vent metagenome</name>
    <dbReference type="NCBI Taxonomy" id="652676"/>
    <lineage>
        <taxon>unclassified sequences</taxon>
        <taxon>metagenomes</taxon>
        <taxon>ecological metagenomes</taxon>
    </lineage>
</organism>
<feature type="non-terminal residue" evidence="2">
    <location>
        <position position="65"/>
    </location>
</feature>
<keyword evidence="1" id="KW-0812">Transmembrane</keyword>
<evidence type="ECO:0000313" key="2">
    <source>
        <dbReference type="EMBL" id="VAX29637.1"/>
    </source>
</evidence>
<reference evidence="2" key="1">
    <citation type="submission" date="2018-06" db="EMBL/GenBank/DDBJ databases">
        <authorList>
            <person name="Zhirakovskaya E."/>
        </authorList>
    </citation>
    <scope>NUCLEOTIDE SEQUENCE</scope>
</reference>
<feature type="transmembrane region" description="Helical" evidence="1">
    <location>
        <begin position="7"/>
        <end position="25"/>
    </location>
</feature>
<accession>A0A3B1DLS0</accession>
<keyword evidence="1" id="KW-0472">Membrane</keyword>